<comment type="caution">
    <text evidence="2">The sequence shown here is derived from an EMBL/GenBank/DDBJ whole genome shotgun (WGS) entry which is preliminary data.</text>
</comment>
<keyword evidence="3" id="KW-1185">Reference proteome</keyword>
<dbReference type="AlphaFoldDB" id="A0A3A6R0E7"/>
<reference evidence="2 3" key="1">
    <citation type="submission" date="2018-08" db="EMBL/GenBank/DDBJ databases">
        <title>Vibrio isolated from the Eastern China Marginal Seas.</title>
        <authorList>
            <person name="Li Y."/>
        </authorList>
    </citation>
    <scope>NUCLEOTIDE SEQUENCE [LARGE SCALE GENOMIC DNA]</scope>
    <source>
        <strain evidence="2 3">BEI233</strain>
    </source>
</reference>
<dbReference type="EMBL" id="QVMU01000014">
    <property type="protein sequence ID" value="RJX69699.1"/>
    <property type="molecule type" value="Genomic_DNA"/>
</dbReference>
<keyword evidence="1" id="KW-1133">Transmembrane helix</keyword>
<proteinExistence type="predicted"/>
<feature type="transmembrane region" description="Helical" evidence="1">
    <location>
        <begin position="6"/>
        <end position="28"/>
    </location>
</feature>
<accession>A0A3A6R0E7</accession>
<sequence>MKKRKLPIPLVLLTPIVLLVIVIIAGIYRFSLTDEEIMAKFPAHVVEYDPIVRDLFSINSPNPWTIAIPETHAFALINQFESGIASGNYSSGAERGVVSIDSRFLTQVDGNKISGNVLNEAIAVMSVSNQGSGLFYYLVMFRYDDARQRMVLTDEVLLGDRIDVSMLKVQDAEVAVVFYQHAPQQPMAEKPNQKMELKFTLTEDHSFKTVE</sequence>
<protein>
    <submittedName>
        <fullName evidence="2">Uncharacterized protein</fullName>
    </submittedName>
</protein>
<dbReference type="RefSeq" id="WP_120032524.1">
    <property type="nucleotide sequence ID" value="NZ_QVMU01000014.1"/>
</dbReference>
<keyword evidence="1" id="KW-0812">Transmembrane</keyword>
<evidence type="ECO:0000313" key="3">
    <source>
        <dbReference type="Proteomes" id="UP000273252"/>
    </source>
</evidence>
<gene>
    <name evidence="2" type="ORF">DZ860_14555</name>
</gene>
<dbReference type="OrthoDB" id="1161168at2"/>
<organism evidence="2 3">
    <name type="scientific">Vibrio sinensis</name>
    <dbReference type="NCBI Taxonomy" id="2302434"/>
    <lineage>
        <taxon>Bacteria</taxon>
        <taxon>Pseudomonadati</taxon>
        <taxon>Pseudomonadota</taxon>
        <taxon>Gammaproteobacteria</taxon>
        <taxon>Vibrionales</taxon>
        <taxon>Vibrionaceae</taxon>
        <taxon>Vibrio</taxon>
    </lineage>
</organism>
<keyword evidence="1" id="KW-0472">Membrane</keyword>
<name>A0A3A6R0E7_9VIBR</name>
<evidence type="ECO:0000256" key="1">
    <source>
        <dbReference type="SAM" id="Phobius"/>
    </source>
</evidence>
<dbReference type="Proteomes" id="UP000273252">
    <property type="component" value="Unassembled WGS sequence"/>
</dbReference>
<evidence type="ECO:0000313" key="2">
    <source>
        <dbReference type="EMBL" id="RJX69699.1"/>
    </source>
</evidence>